<protein>
    <submittedName>
        <fullName evidence="1">Uncharacterized protein</fullName>
    </submittedName>
</protein>
<feature type="non-terminal residue" evidence="1">
    <location>
        <position position="1"/>
    </location>
</feature>
<dbReference type="Proteomes" id="UP000265520">
    <property type="component" value="Unassembled WGS sequence"/>
</dbReference>
<evidence type="ECO:0000313" key="1">
    <source>
        <dbReference type="EMBL" id="MCI88626.1"/>
    </source>
</evidence>
<comment type="caution">
    <text evidence="1">The sequence shown here is derived from an EMBL/GenBank/DDBJ whole genome shotgun (WGS) entry which is preliminary data.</text>
</comment>
<evidence type="ECO:0000313" key="2">
    <source>
        <dbReference type="Proteomes" id="UP000265520"/>
    </source>
</evidence>
<dbReference type="EMBL" id="LXQA011197941">
    <property type="protein sequence ID" value="MCI88626.1"/>
    <property type="molecule type" value="Genomic_DNA"/>
</dbReference>
<keyword evidence="2" id="KW-1185">Reference proteome</keyword>
<sequence>DIQSGAYQLLCEDGGISEAGSGTTMDEYKASEGIREGASRVIRDVRVFET</sequence>
<name>A0A392VJT4_9FABA</name>
<proteinExistence type="predicted"/>
<dbReference type="AlphaFoldDB" id="A0A392VJT4"/>
<organism evidence="1 2">
    <name type="scientific">Trifolium medium</name>
    <dbReference type="NCBI Taxonomy" id="97028"/>
    <lineage>
        <taxon>Eukaryota</taxon>
        <taxon>Viridiplantae</taxon>
        <taxon>Streptophyta</taxon>
        <taxon>Embryophyta</taxon>
        <taxon>Tracheophyta</taxon>
        <taxon>Spermatophyta</taxon>
        <taxon>Magnoliopsida</taxon>
        <taxon>eudicotyledons</taxon>
        <taxon>Gunneridae</taxon>
        <taxon>Pentapetalae</taxon>
        <taxon>rosids</taxon>
        <taxon>fabids</taxon>
        <taxon>Fabales</taxon>
        <taxon>Fabaceae</taxon>
        <taxon>Papilionoideae</taxon>
        <taxon>50 kb inversion clade</taxon>
        <taxon>NPAAA clade</taxon>
        <taxon>Hologalegina</taxon>
        <taxon>IRL clade</taxon>
        <taxon>Trifolieae</taxon>
        <taxon>Trifolium</taxon>
    </lineage>
</organism>
<accession>A0A392VJT4</accession>
<reference evidence="1 2" key="1">
    <citation type="journal article" date="2018" name="Front. Plant Sci.">
        <title>Red Clover (Trifolium pratense) and Zigzag Clover (T. medium) - A Picture of Genomic Similarities and Differences.</title>
        <authorList>
            <person name="Dluhosova J."/>
            <person name="Istvanek J."/>
            <person name="Nedelnik J."/>
            <person name="Repkova J."/>
        </authorList>
    </citation>
    <scope>NUCLEOTIDE SEQUENCE [LARGE SCALE GENOMIC DNA]</scope>
    <source>
        <strain evidence="2">cv. 10/8</strain>
        <tissue evidence="1">Leaf</tissue>
    </source>
</reference>